<dbReference type="AlphaFoldDB" id="A0A022QXU2"/>
<evidence type="ECO:0000313" key="2">
    <source>
        <dbReference type="Proteomes" id="UP000030748"/>
    </source>
</evidence>
<protein>
    <submittedName>
        <fullName evidence="1">Uncharacterized protein</fullName>
    </submittedName>
</protein>
<organism evidence="1 2">
    <name type="scientific">Erythranthe guttata</name>
    <name type="common">Yellow monkey flower</name>
    <name type="synonym">Mimulus guttatus</name>
    <dbReference type="NCBI Taxonomy" id="4155"/>
    <lineage>
        <taxon>Eukaryota</taxon>
        <taxon>Viridiplantae</taxon>
        <taxon>Streptophyta</taxon>
        <taxon>Embryophyta</taxon>
        <taxon>Tracheophyta</taxon>
        <taxon>Spermatophyta</taxon>
        <taxon>Magnoliopsida</taxon>
        <taxon>eudicotyledons</taxon>
        <taxon>Gunneridae</taxon>
        <taxon>Pentapetalae</taxon>
        <taxon>asterids</taxon>
        <taxon>lamiids</taxon>
        <taxon>Lamiales</taxon>
        <taxon>Phrymaceae</taxon>
        <taxon>Erythranthe</taxon>
    </lineage>
</organism>
<reference evidence="1 2" key="1">
    <citation type="journal article" date="2013" name="Proc. Natl. Acad. Sci. U.S.A.">
        <title>Fine-scale variation in meiotic recombination in Mimulus inferred from population shotgun sequencing.</title>
        <authorList>
            <person name="Hellsten U."/>
            <person name="Wright K.M."/>
            <person name="Jenkins J."/>
            <person name="Shu S."/>
            <person name="Yuan Y."/>
            <person name="Wessler S.R."/>
            <person name="Schmutz J."/>
            <person name="Willis J.H."/>
            <person name="Rokhsar D.S."/>
        </authorList>
    </citation>
    <scope>NUCLEOTIDE SEQUENCE [LARGE SCALE GENOMIC DNA]</scope>
    <source>
        <strain evidence="2">cv. DUN x IM62</strain>
    </source>
</reference>
<dbReference type="Proteomes" id="UP000030748">
    <property type="component" value="Unassembled WGS sequence"/>
</dbReference>
<accession>A0A022QXU2</accession>
<gene>
    <name evidence="1" type="ORF">MIMGU_mgv1a017553mg</name>
</gene>
<keyword evidence="2" id="KW-1185">Reference proteome</keyword>
<name>A0A022QXU2_ERYGU</name>
<proteinExistence type="predicted"/>
<dbReference type="EMBL" id="KI630827">
    <property type="protein sequence ID" value="EYU32721.1"/>
    <property type="molecule type" value="Genomic_DNA"/>
</dbReference>
<evidence type="ECO:0000313" key="1">
    <source>
        <dbReference type="EMBL" id="EYU32721.1"/>
    </source>
</evidence>
<sequence>MVSNEKCHLETLSIIYLSNLDEAKLRFNMCYIRSCILITINTRWCKNPTALSHLISILLTKTHYKLY</sequence>